<dbReference type="Proteomes" id="UP000070133">
    <property type="component" value="Unassembled WGS sequence"/>
</dbReference>
<protein>
    <submittedName>
        <fullName evidence="2">Uncharacterized protein</fullName>
    </submittedName>
</protein>
<dbReference type="AlphaFoldDB" id="A0A139HX38"/>
<feature type="compositionally biased region" description="Basic residues" evidence="1">
    <location>
        <begin position="1"/>
        <end position="10"/>
    </location>
</feature>
<gene>
    <name evidence="2" type="ORF">AC578_7313</name>
</gene>
<sequence>MAPRRHHHSRGSSASSSDTDYEPDSRTGSTSSFDRDSHADSEPDPPPSPLPPWHRPGYIISATVISLLLLYISMKYQRALTPPCHVRGNPNHLPPCALFPDLNRIFRYLPCDPSTTDCQIIAHPTRIRLDKPNLQETSLRLQQELVERIFRDLQRDGPVDYFERRVRFHQYPLWLQRLKRWAAEEDVDIMNPTKSLDTAFQEAAKAILHVSSRTSKAVRSIVQMRQDAQTQLEQIIQLRSSIDESVQEISTERTIKRKADPHHDVVINQKLDEFRLDMADLLIRQASLQTFISSIDSVQSKIANIRQSIKEKTTCKPFFKSSSPPDHEEEYFQSHITNWLNTLQTLLSIHSEHLPAVQKSSMQNFTLSLIEYCIPGEDHQLSDPFGSGCPSHPDPVWWEWHNASPIRVQSGQQGRERRIWTRFLRATKKLLKKKKEGYVVPLNPWAVEGKILHLWPWMGRIRVNHA</sequence>
<keyword evidence="3" id="KW-1185">Reference proteome</keyword>
<accession>A0A139HX38</accession>
<feature type="region of interest" description="Disordered" evidence="1">
    <location>
        <begin position="1"/>
        <end position="53"/>
    </location>
</feature>
<evidence type="ECO:0000256" key="1">
    <source>
        <dbReference type="SAM" id="MobiDB-lite"/>
    </source>
</evidence>
<feature type="compositionally biased region" description="Pro residues" evidence="1">
    <location>
        <begin position="44"/>
        <end position="53"/>
    </location>
</feature>
<dbReference type="OrthoDB" id="10446303at2759"/>
<evidence type="ECO:0000313" key="2">
    <source>
        <dbReference type="EMBL" id="KXT07018.1"/>
    </source>
</evidence>
<organism evidence="2 3">
    <name type="scientific">Pseudocercospora eumusae</name>
    <dbReference type="NCBI Taxonomy" id="321146"/>
    <lineage>
        <taxon>Eukaryota</taxon>
        <taxon>Fungi</taxon>
        <taxon>Dikarya</taxon>
        <taxon>Ascomycota</taxon>
        <taxon>Pezizomycotina</taxon>
        <taxon>Dothideomycetes</taxon>
        <taxon>Dothideomycetidae</taxon>
        <taxon>Mycosphaerellales</taxon>
        <taxon>Mycosphaerellaceae</taxon>
        <taxon>Pseudocercospora</taxon>
    </lineage>
</organism>
<reference evidence="2 3" key="1">
    <citation type="submission" date="2015-07" db="EMBL/GenBank/DDBJ databases">
        <title>Comparative genomics of the Sigatoka disease complex on banana suggests a link between parallel evolutionary changes in Pseudocercospora fijiensis and Pseudocercospora eumusae and increased virulence on the banana host.</title>
        <authorList>
            <person name="Chang T.-C."/>
            <person name="Salvucci A."/>
            <person name="Crous P.W."/>
            <person name="Stergiopoulos I."/>
        </authorList>
    </citation>
    <scope>NUCLEOTIDE SEQUENCE [LARGE SCALE GENOMIC DNA]</scope>
    <source>
        <strain evidence="2 3">CBS 114824</strain>
    </source>
</reference>
<name>A0A139HX38_9PEZI</name>
<dbReference type="EMBL" id="LFZN01000004">
    <property type="protein sequence ID" value="KXT07018.1"/>
    <property type="molecule type" value="Genomic_DNA"/>
</dbReference>
<evidence type="ECO:0000313" key="3">
    <source>
        <dbReference type="Proteomes" id="UP000070133"/>
    </source>
</evidence>
<proteinExistence type="predicted"/>
<comment type="caution">
    <text evidence="2">The sequence shown here is derived from an EMBL/GenBank/DDBJ whole genome shotgun (WGS) entry which is preliminary data.</text>
</comment>